<evidence type="ECO:0000313" key="2">
    <source>
        <dbReference type="EMBL" id="AKJ77345.1"/>
    </source>
</evidence>
<reference evidence="2" key="1">
    <citation type="submission" date="2015-04" db="EMBL/GenBank/DDBJ databases">
        <title>Pseudonitzschia multiseries mitochondrial genome.</title>
        <authorList>
            <person name="Bi G."/>
            <person name="Yuan X."/>
            <person name="Cao M."/>
        </authorList>
    </citation>
    <scope>NUCLEOTIDE SEQUENCE</scope>
</reference>
<comment type="similarity">
    <text evidence="1">Belongs to the universal ribosomal protein uL10 family.</text>
</comment>
<dbReference type="RefSeq" id="YP_009144737.1">
    <property type="nucleotide sequence ID" value="NC_027265.1"/>
</dbReference>
<proteinExistence type="inferred from homology"/>
<dbReference type="Gene3D" id="3.30.70.1730">
    <property type="match status" value="1"/>
</dbReference>
<dbReference type="GeneID" id="24570648"/>
<geneLocation type="mitochondrion" evidence="2"/>
<keyword evidence="2" id="KW-0496">Mitochondrion</keyword>
<sequence length="157" mass="18496">MDFNSKDYQSVKLKNFFKTNGSFFWFHSTKLDLNQWIQTEQKLKKLKLNYSKGLNGITLKLFKSSIYANISPIVCSFVLFINPNFKTTELRLDSIKKELKPSFELISVKVNYKIYSTSQLKGVNDFSYKKNIFNLYRSLDQHLKTSYQLTKKKDSSK</sequence>
<accession>A0A0G3F1H9</accession>
<name>A0A0G3F1H9_PSEMU</name>
<organism evidence="2">
    <name type="scientific">Pseudo-nitzschia multiseries</name>
    <name type="common">Marine planktonic diatom</name>
    <name type="synonym">Nitzschia pungens f. multiseries</name>
    <dbReference type="NCBI Taxonomy" id="37319"/>
    <lineage>
        <taxon>Eukaryota</taxon>
        <taxon>Sar</taxon>
        <taxon>Stramenopiles</taxon>
        <taxon>Ochrophyta</taxon>
        <taxon>Bacillariophyta</taxon>
        <taxon>Bacillariophyceae</taxon>
        <taxon>Bacillariophycidae</taxon>
        <taxon>Bacillariales</taxon>
        <taxon>Bacillariaceae</taxon>
        <taxon>Pseudo-nitzschia</taxon>
    </lineage>
</organism>
<gene>
    <name evidence="2" type="primary">orf157</name>
</gene>
<protein>
    <submittedName>
        <fullName evidence="2">Orf157</fullName>
    </submittedName>
</protein>
<dbReference type="AlphaFoldDB" id="A0A0G3F1H9"/>
<dbReference type="EMBL" id="KR149143">
    <property type="protein sequence ID" value="AKJ77345.1"/>
    <property type="molecule type" value="Genomic_DNA"/>
</dbReference>
<dbReference type="SUPFAM" id="SSF160369">
    <property type="entry name" value="Ribosomal protein L10-like"/>
    <property type="match status" value="1"/>
</dbReference>
<evidence type="ECO:0000256" key="1">
    <source>
        <dbReference type="ARBA" id="ARBA00008889"/>
    </source>
</evidence>
<dbReference type="InterPro" id="IPR043141">
    <property type="entry name" value="Ribosomal_uL10-like_sf"/>
</dbReference>